<evidence type="ECO:0000313" key="2">
    <source>
        <dbReference type="EMBL" id="MEN1947621.1"/>
    </source>
</evidence>
<feature type="transmembrane region" description="Helical" evidence="1">
    <location>
        <begin position="264"/>
        <end position="283"/>
    </location>
</feature>
<gene>
    <name evidence="2" type="ORF">WJX64_13765</name>
</gene>
<organism evidence="2 3">
    <name type="scientific">Leifsonia stereocauli</name>
    <dbReference type="NCBI Taxonomy" id="3134136"/>
    <lineage>
        <taxon>Bacteria</taxon>
        <taxon>Bacillati</taxon>
        <taxon>Actinomycetota</taxon>
        <taxon>Actinomycetes</taxon>
        <taxon>Micrococcales</taxon>
        <taxon>Microbacteriaceae</taxon>
        <taxon>Leifsonia</taxon>
    </lineage>
</organism>
<keyword evidence="3" id="KW-1185">Reference proteome</keyword>
<keyword evidence="1" id="KW-1133">Transmembrane helix</keyword>
<feature type="transmembrane region" description="Helical" evidence="1">
    <location>
        <begin position="295"/>
        <end position="314"/>
    </location>
</feature>
<dbReference type="RefSeq" id="WP_342114995.1">
    <property type="nucleotide sequence ID" value="NZ_JBCAUN010000002.1"/>
</dbReference>
<feature type="transmembrane region" description="Helical" evidence="1">
    <location>
        <begin position="52"/>
        <end position="71"/>
    </location>
</feature>
<evidence type="ECO:0000313" key="3">
    <source>
        <dbReference type="Proteomes" id="UP001425155"/>
    </source>
</evidence>
<keyword evidence="1" id="KW-0472">Membrane</keyword>
<evidence type="ECO:0000256" key="1">
    <source>
        <dbReference type="SAM" id="Phobius"/>
    </source>
</evidence>
<feature type="transmembrane region" description="Helical" evidence="1">
    <location>
        <begin position="6"/>
        <end position="24"/>
    </location>
</feature>
<feature type="transmembrane region" description="Helical" evidence="1">
    <location>
        <begin position="345"/>
        <end position="365"/>
    </location>
</feature>
<keyword evidence="1" id="KW-0812">Transmembrane</keyword>
<dbReference type="Proteomes" id="UP001425155">
    <property type="component" value="Unassembled WGS sequence"/>
</dbReference>
<dbReference type="Pfam" id="PF14897">
    <property type="entry name" value="EpsG"/>
    <property type="match status" value="1"/>
</dbReference>
<sequence>MLPYLGIAVAVWVVANFQSAFRLTTRRMRSVREPAPVAELPSALATQADPKWGFGDVVIVAILVTFSALRFNVGTDYPIYLQFFRQIDPASDWAAQIAASPQEAGYTVLSLSIASLSDSPFAIFWATSFLTVVPIYAVLRRQSTDLPFALVLYILFAFFLGPFNTIRQGIAVSLLFWANSWYGRSKIVFAILSALAVLFHVSALVALALMLISKNWRPRLAPVLVSVAVMIALGTAALALPALLDVLSTLNSRYETYADDLGQAGGVGVFLLLAMRLALLVVAFRLPFPEGTVRWLAFVCVGTAFLALGTQSVVVARMDQYFGIFLLLLLPNQLSATKNPVPAKLALIVLGAAHLILYVTNYAGLLPYETYLGVR</sequence>
<protein>
    <submittedName>
        <fullName evidence="2">EpsG family protein</fullName>
    </submittedName>
</protein>
<feature type="transmembrane region" description="Helical" evidence="1">
    <location>
        <begin position="121"/>
        <end position="139"/>
    </location>
</feature>
<feature type="transmembrane region" description="Helical" evidence="1">
    <location>
        <begin position="223"/>
        <end position="244"/>
    </location>
</feature>
<feature type="transmembrane region" description="Helical" evidence="1">
    <location>
        <begin position="187"/>
        <end position="211"/>
    </location>
</feature>
<reference evidence="2 3" key="1">
    <citation type="submission" date="2024-03" db="EMBL/GenBank/DDBJ databases">
        <title>YIM 134122 draft genome.</title>
        <authorList>
            <person name="Zuo S."/>
            <person name="Xiong L."/>
        </authorList>
    </citation>
    <scope>NUCLEOTIDE SEQUENCE [LARGE SCALE GENOMIC DNA]</scope>
    <source>
        <strain evidence="2 3">YIM 134122</strain>
    </source>
</reference>
<dbReference type="InterPro" id="IPR049458">
    <property type="entry name" value="EpsG-like"/>
</dbReference>
<feature type="transmembrane region" description="Helical" evidence="1">
    <location>
        <begin position="146"/>
        <end position="167"/>
    </location>
</feature>
<name>A0ABU9W8Y7_9MICO</name>
<proteinExistence type="predicted"/>
<comment type="caution">
    <text evidence="2">The sequence shown here is derived from an EMBL/GenBank/DDBJ whole genome shotgun (WGS) entry which is preliminary data.</text>
</comment>
<dbReference type="EMBL" id="JBCLVG010000002">
    <property type="protein sequence ID" value="MEN1947621.1"/>
    <property type="molecule type" value="Genomic_DNA"/>
</dbReference>
<accession>A0ABU9W8Y7</accession>